<organism evidence="1">
    <name type="scientific">Musa acuminata subsp. malaccensis</name>
    <name type="common">Wild banana</name>
    <name type="synonym">Musa malaccensis</name>
    <dbReference type="NCBI Taxonomy" id="214687"/>
    <lineage>
        <taxon>Eukaryota</taxon>
        <taxon>Viridiplantae</taxon>
        <taxon>Streptophyta</taxon>
        <taxon>Embryophyta</taxon>
        <taxon>Tracheophyta</taxon>
        <taxon>Spermatophyta</taxon>
        <taxon>Magnoliopsida</taxon>
        <taxon>Liliopsida</taxon>
        <taxon>Zingiberales</taxon>
        <taxon>Musaceae</taxon>
        <taxon>Musa</taxon>
    </lineage>
</organism>
<name>A0A8D7FF82_MUSAM</name>
<protein>
    <submittedName>
        <fullName evidence="1">(wild Malaysian banana) hypothetical protein</fullName>
    </submittedName>
</protein>
<dbReference type="EMBL" id="HG996468">
    <property type="protein sequence ID" value="CAG1851592.1"/>
    <property type="molecule type" value="Genomic_DNA"/>
</dbReference>
<evidence type="ECO:0000313" key="1">
    <source>
        <dbReference type="EMBL" id="CAG1851592.1"/>
    </source>
</evidence>
<feature type="non-terminal residue" evidence="1">
    <location>
        <position position="1"/>
    </location>
</feature>
<sequence length="139" mass="15316">ISSSRSLRSLILMPTSCLNLTSSLKPAKMENMLPLNRFGGDSLGVHFSAAVRHSSRTSSASYMTSFSSISQSLTALSSIRRFSASRRTDWMLRRVLWRFWISPGTPNHKSTFSLAMSINVPTSPETTESAIFGPRVGVE</sequence>
<proteinExistence type="predicted"/>
<reference evidence="1" key="1">
    <citation type="submission" date="2021-03" db="EMBL/GenBank/DDBJ databases">
        <authorList>
            <consortium name="Genoscope - CEA"/>
            <person name="William W."/>
        </authorList>
    </citation>
    <scope>NUCLEOTIDE SEQUENCE</scope>
    <source>
        <strain evidence="1">Doubled-haploid Pahang</strain>
    </source>
</reference>
<dbReference type="AlphaFoldDB" id="A0A8D7FF82"/>
<gene>
    <name evidence="1" type="ORF">GSMUA_189740.1</name>
</gene>
<accession>A0A8D7FF82</accession>